<sequence>MSMPKCEICNDDYSSEDGDHSPRNLKCSHTLCEGCIKKMLGNSKIVCPFCREPTDMPGNKMESLHKNFALIQAIQLFAKTTKITEVEEPMLEKCKHHPDYLVETVCVEEDCSESGKYMCRKCVSTLSHLHHTKKSLIAEMEKSRELLQGRINRLNKTIGEIDQDVRKLRMSQIAFREGGNNYQQKANEITTFYSRIREMVNEREKEALVKLKEVAKSILDENDSALPPLLRSHQKLTEYVRKATEAKKRNNAIACITAAEDLLNKTKDCCDEEYYTIESQDINVCIKPIDIPVATITRK</sequence>
<dbReference type="EMBL" id="BX284602">
    <property type="protein sequence ID" value="CCD61654.1"/>
    <property type="molecule type" value="Genomic_DNA"/>
</dbReference>
<gene>
    <name evidence="6" type="ORF">CELE_K09F6.7</name>
    <name evidence="6 8" type="ORF">K09F6.7</name>
</gene>
<keyword evidence="7" id="KW-1185">Reference proteome</keyword>
<evidence type="ECO:0000313" key="8">
    <source>
        <dbReference type="WormBase" id="K09F6.7"/>
    </source>
</evidence>
<proteinExistence type="predicted"/>
<organism evidence="6 7">
    <name type="scientific">Caenorhabditis elegans</name>
    <dbReference type="NCBI Taxonomy" id="6239"/>
    <lineage>
        <taxon>Eukaryota</taxon>
        <taxon>Metazoa</taxon>
        <taxon>Ecdysozoa</taxon>
        <taxon>Nematoda</taxon>
        <taxon>Chromadorea</taxon>
        <taxon>Rhabditida</taxon>
        <taxon>Rhabditina</taxon>
        <taxon>Rhabditomorpha</taxon>
        <taxon>Rhabditoidea</taxon>
        <taxon>Rhabditidae</taxon>
        <taxon>Peloderinae</taxon>
        <taxon>Caenorhabditis</taxon>
    </lineage>
</organism>
<dbReference type="KEGG" id="cel:CELE_K09F6.7"/>
<reference evidence="6 7" key="1">
    <citation type="journal article" date="1998" name="Science">
        <title>Genome sequence of the nematode C. elegans: a platform for investigating biology.</title>
        <authorList>
            <consortium name="The C. elegans sequencing consortium"/>
            <person name="Sulson J.E."/>
            <person name="Waterston R."/>
        </authorList>
    </citation>
    <scope>NUCLEOTIDE SEQUENCE [LARGE SCALE GENOMIC DNA]</scope>
    <source>
        <strain evidence="6 7">Bristol N2</strain>
    </source>
</reference>
<dbReference type="OrthoDB" id="5874122at2759"/>
<dbReference type="PhylomeDB" id="O16734"/>
<dbReference type="eggNOG" id="KOG4185">
    <property type="taxonomic scope" value="Eukaryota"/>
</dbReference>
<keyword evidence="3" id="KW-0862">Zinc</keyword>
<dbReference type="AlphaFoldDB" id="O16734"/>
<evidence type="ECO:0000256" key="3">
    <source>
        <dbReference type="ARBA" id="ARBA00022833"/>
    </source>
</evidence>
<dbReference type="SUPFAM" id="SSF57845">
    <property type="entry name" value="B-box zinc-binding domain"/>
    <property type="match status" value="1"/>
</dbReference>
<dbReference type="Bgee" id="WBGene00019590">
    <property type="expression patterns" value="Expressed in adult organism and 1 other cell type or tissue"/>
</dbReference>
<dbReference type="SMART" id="SM00184">
    <property type="entry name" value="RING"/>
    <property type="match status" value="1"/>
</dbReference>
<dbReference type="PROSITE" id="PS50089">
    <property type="entry name" value="ZF_RING_2"/>
    <property type="match status" value="1"/>
</dbReference>
<dbReference type="InterPro" id="IPR017907">
    <property type="entry name" value="Znf_RING_CS"/>
</dbReference>
<dbReference type="RefSeq" id="NP_494227.1">
    <property type="nucleotide sequence ID" value="NM_061826.1"/>
</dbReference>
<evidence type="ECO:0000256" key="1">
    <source>
        <dbReference type="ARBA" id="ARBA00022723"/>
    </source>
</evidence>
<protein>
    <submittedName>
        <fullName evidence="6">RING-type domain-containing protein</fullName>
    </submittedName>
</protein>
<name>O16734_CAEEL</name>
<dbReference type="PANTHER" id="PTHR47156:SF10">
    <property type="entry name" value="E3 UBIQUITIN-PROTEIN LIGASE TRIM-21-RELATED"/>
    <property type="match status" value="1"/>
</dbReference>
<dbReference type="Proteomes" id="UP000001940">
    <property type="component" value="Chromosome II"/>
</dbReference>
<evidence type="ECO:0000313" key="6">
    <source>
        <dbReference type="EMBL" id="CCD61654.1"/>
    </source>
</evidence>
<dbReference type="WormBase" id="K09F6.7">
    <property type="protein sequence ID" value="CE12036"/>
    <property type="gene ID" value="WBGene00019590"/>
</dbReference>
<dbReference type="STRING" id="6239.K09F6.7.1"/>
<keyword evidence="1" id="KW-0479">Metal-binding</keyword>
<dbReference type="InterPro" id="IPR013083">
    <property type="entry name" value="Znf_RING/FYVE/PHD"/>
</dbReference>
<evidence type="ECO:0000313" key="7">
    <source>
        <dbReference type="Proteomes" id="UP000001940"/>
    </source>
</evidence>
<dbReference type="OMA" id="WCEICHE"/>
<accession>O16734</accession>
<dbReference type="GO" id="GO:0008270">
    <property type="term" value="F:zinc ion binding"/>
    <property type="evidence" value="ECO:0007669"/>
    <property type="project" value="UniProtKB-KW"/>
</dbReference>
<dbReference type="CTD" id="187234"/>
<keyword evidence="2 4" id="KW-0863">Zinc-finger</keyword>
<dbReference type="PaxDb" id="6239-K09F6.7"/>
<dbReference type="GeneID" id="187234"/>
<dbReference type="InterPro" id="IPR001841">
    <property type="entry name" value="Znf_RING"/>
</dbReference>
<dbReference type="Gene3D" id="3.30.40.10">
    <property type="entry name" value="Zinc/RING finger domain, C3HC4 (zinc finger)"/>
    <property type="match status" value="1"/>
</dbReference>
<dbReference type="InterPro" id="IPR052667">
    <property type="entry name" value="E3_ubiquitin-ligase_RING"/>
</dbReference>
<evidence type="ECO:0000259" key="5">
    <source>
        <dbReference type="PROSITE" id="PS50089"/>
    </source>
</evidence>
<dbReference type="Gene3D" id="3.30.160.60">
    <property type="entry name" value="Classic Zinc Finger"/>
    <property type="match status" value="1"/>
</dbReference>
<evidence type="ECO:0000256" key="4">
    <source>
        <dbReference type="PROSITE-ProRule" id="PRU00175"/>
    </source>
</evidence>
<feature type="domain" description="RING-type" evidence="5">
    <location>
        <begin position="6"/>
        <end position="51"/>
    </location>
</feature>
<dbReference type="AGR" id="WB:WBGene00019590"/>
<dbReference type="SUPFAM" id="SSF57850">
    <property type="entry name" value="RING/U-box"/>
    <property type="match status" value="1"/>
</dbReference>
<dbReference type="PIR" id="T32094">
    <property type="entry name" value="T32094"/>
</dbReference>
<dbReference type="InParanoid" id="O16734"/>
<dbReference type="FunCoup" id="O16734">
    <property type="interactions" value="1055"/>
</dbReference>
<dbReference type="PANTHER" id="PTHR47156">
    <property type="entry name" value="PROTEIN CBG20824"/>
    <property type="match status" value="1"/>
</dbReference>
<dbReference type="HOGENOM" id="CLU_079715_0_0_1"/>
<evidence type="ECO:0000256" key="2">
    <source>
        <dbReference type="ARBA" id="ARBA00022771"/>
    </source>
</evidence>
<dbReference type="UCSC" id="K09F6.7">
    <property type="organism name" value="c. elegans"/>
</dbReference>
<dbReference type="PeptideAtlas" id="O16734"/>
<dbReference type="PROSITE" id="PS00518">
    <property type="entry name" value="ZF_RING_1"/>
    <property type="match status" value="1"/>
</dbReference>
<dbReference type="Pfam" id="PF13639">
    <property type="entry name" value="zf-RING_2"/>
    <property type="match status" value="1"/>
</dbReference>